<evidence type="ECO:0008006" key="3">
    <source>
        <dbReference type="Google" id="ProtNLM"/>
    </source>
</evidence>
<dbReference type="InterPro" id="IPR011030">
    <property type="entry name" value="Lipovitellin_superhlx_dom"/>
</dbReference>
<protein>
    <recommendedName>
        <fullName evidence="3">HEAT repeat protein</fullName>
    </recommendedName>
</protein>
<reference evidence="1 2" key="1">
    <citation type="submission" date="2018-05" db="EMBL/GenBank/DDBJ databases">
        <title>Genomic Encyclopedia of Archaeal and Bacterial Type Strains, Phase II (KMG-II): from individual species to whole genera.</title>
        <authorList>
            <person name="Goeker M."/>
        </authorList>
    </citation>
    <scope>NUCLEOTIDE SEQUENCE [LARGE SCALE GENOMIC DNA]</scope>
    <source>
        <strain evidence="1 2">DSM 19975</strain>
    </source>
</reference>
<dbReference type="RefSeq" id="WP_109610965.1">
    <property type="nucleotide sequence ID" value="NZ_QGHA01000021.1"/>
</dbReference>
<dbReference type="SUPFAM" id="SSF48431">
    <property type="entry name" value="Lipovitellin-phosvitin complex, superhelical domain"/>
    <property type="match status" value="1"/>
</dbReference>
<comment type="caution">
    <text evidence="1">The sequence shown here is derived from an EMBL/GenBank/DDBJ whole genome shotgun (WGS) entry which is preliminary data.</text>
</comment>
<evidence type="ECO:0000313" key="2">
    <source>
        <dbReference type="Proteomes" id="UP000245678"/>
    </source>
</evidence>
<name>A0A316GXH9_9SPHI</name>
<sequence>MIQNDKDLVIHYLRGNISCEKLLADFSVDIRTDKQYVISELEKAMETNDSDYLDLAITLLDISGISLEFVDILNKLLIYPNHYRHQEIARDIQLLKSPTSVDYIDKVLKTNFSFLEYTASDSDAIAKWFSWALYSIGTKEAIDVMKKYTNVMDEGIKNEMQYRLKKMNIENT</sequence>
<dbReference type="AlphaFoldDB" id="A0A316GXH9"/>
<accession>A0A316GXH9</accession>
<organism evidence="1 2">
    <name type="scientific">Mucilaginibacter oryzae</name>
    <dbReference type="NCBI Taxonomy" id="468058"/>
    <lineage>
        <taxon>Bacteria</taxon>
        <taxon>Pseudomonadati</taxon>
        <taxon>Bacteroidota</taxon>
        <taxon>Sphingobacteriia</taxon>
        <taxon>Sphingobacteriales</taxon>
        <taxon>Sphingobacteriaceae</taxon>
        <taxon>Mucilaginibacter</taxon>
    </lineage>
</organism>
<keyword evidence="2" id="KW-1185">Reference proteome</keyword>
<evidence type="ECO:0000313" key="1">
    <source>
        <dbReference type="EMBL" id="PWK65785.1"/>
    </source>
</evidence>
<dbReference type="Proteomes" id="UP000245678">
    <property type="component" value="Unassembled WGS sequence"/>
</dbReference>
<proteinExistence type="predicted"/>
<gene>
    <name evidence="1" type="ORF">LX99_05019</name>
</gene>
<dbReference type="EMBL" id="QGHA01000021">
    <property type="protein sequence ID" value="PWK65785.1"/>
    <property type="molecule type" value="Genomic_DNA"/>
</dbReference>